<evidence type="ECO:0000313" key="4">
    <source>
        <dbReference type="Proteomes" id="UP000070560"/>
    </source>
</evidence>
<organism evidence="3 4">
    <name type="scientific">Desulfofervidus auxilii</name>
    <dbReference type="NCBI Taxonomy" id="1621989"/>
    <lineage>
        <taxon>Bacteria</taxon>
        <taxon>Pseudomonadati</taxon>
        <taxon>Thermodesulfobacteriota</taxon>
        <taxon>Candidatus Desulfofervidia</taxon>
        <taxon>Candidatus Desulfofervidales</taxon>
        <taxon>Candidatus Desulfofervidaceae</taxon>
        <taxon>Candidatus Desulfofervidus</taxon>
    </lineage>
</organism>
<dbReference type="RefSeq" id="WP_066060540.1">
    <property type="nucleotide sequence ID" value="NZ_CP013015.1"/>
</dbReference>
<evidence type="ECO:0000259" key="2">
    <source>
        <dbReference type="PROSITE" id="PS51740"/>
    </source>
</evidence>
<dbReference type="Proteomes" id="UP000070560">
    <property type="component" value="Chromosome"/>
</dbReference>
<sequence length="96" mass="10903">MPISTLSSKGQLVIPKEVRDALGIKPKQKLLLKVVKGHIVIEPLPEDPVEYFCGIFKEGTSLTRALLRERNEDKRREEKILLDSFPLLAYLCQEDG</sequence>
<evidence type="ECO:0000313" key="3">
    <source>
        <dbReference type="EMBL" id="AMM40246.1"/>
    </source>
</evidence>
<accession>A0A7U4THH7</accession>
<dbReference type="EMBL" id="CP013015">
    <property type="protein sequence ID" value="AMM40246.1"/>
    <property type="molecule type" value="Genomic_DNA"/>
</dbReference>
<proteinExistence type="predicted"/>
<dbReference type="SMART" id="SM00966">
    <property type="entry name" value="SpoVT_AbrB"/>
    <property type="match status" value="1"/>
</dbReference>
<dbReference type="GO" id="GO:0003677">
    <property type="term" value="F:DNA binding"/>
    <property type="evidence" value="ECO:0007669"/>
    <property type="project" value="UniProtKB-UniRule"/>
</dbReference>
<name>A0A7U4THH7_DESA2</name>
<dbReference type="NCBIfam" id="TIGR01439">
    <property type="entry name" value="lp_hng_hel_AbrB"/>
    <property type="match status" value="1"/>
</dbReference>
<evidence type="ECO:0000256" key="1">
    <source>
        <dbReference type="PROSITE-ProRule" id="PRU01076"/>
    </source>
</evidence>
<gene>
    <name evidence="3" type="ORF">HS1_000440</name>
</gene>
<reference evidence="3 4" key="1">
    <citation type="submission" date="2015-10" db="EMBL/GenBank/DDBJ databases">
        <title>Candidatus Desulfofervidus auxilii, a hydrogenotrophic sulfate-reducing bacterium involved in the thermophilic anaerobic oxidation of methane.</title>
        <authorList>
            <person name="Krukenberg V."/>
            <person name="Richter M."/>
            <person name="Wegener G."/>
        </authorList>
    </citation>
    <scope>NUCLEOTIDE SEQUENCE [LARGE SCALE GENOMIC DNA]</scope>
    <source>
        <strain evidence="3 4">HS1</strain>
    </source>
</reference>
<dbReference type="Pfam" id="PF04014">
    <property type="entry name" value="MazE_antitoxin"/>
    <property type="match status" value="1"/>
</dbReference>
<dbReference type="Gene3D" id="2.10.260.10">
    <property type="match status" value="1"/>
</dbReference>
<dbReference type="InterPro" id="IPR037914">
    <property type="entry name" value="SpoVT-AbrB_sf"/>
</dbReference>
<dbReference type="AlphaFoldDB" id="A0A7U4THH7"/>
<dbReference type="OrthoDB" id="7160352at2"/>
<keyword evidence="4" id="KW-1185">Reference proteome</keyword>
<protein>
    <submittedName>
        <fullName evidence="3">AbrB family transcriptional regulator</fullName>
    </submittedName>
</protein>
<keyword evidence="1" id="KW-0238">DNA-binding</keyword>
<feature type="domain" description="SpoVT-AbrB" evidence="2">
    <location>
        <begin position="1"/>
        <end position="46"/>
    </location>
</feature>
<dbReference type="InterPro" id="IPR007159">
    <property type="entry name" value="SpoVT-AbrB_dom"/>
</dbReference>
<dbReference type="PROSITE" id="PS51740">
    <property type="entry name" value="SPOVT_ABRB"/>
    <property type="match status" value="1"/>
</dbReference>
<dbReference type="KEGG" id="daw:HS1_000440"/>
<dbReference type="SUPFAM" id="SSF89447">
    <property type="entry name" value="AbrB/MazE/MraZ-like"/>
    <property type="match status" value="1"/>
</dbReference>